<keyword evidence="1" id="KW-0805">Transcription regulation</keyword>
<keyword evidence="8" id="KW-1185">Reference proteome</keyword>
<feature type="DNA-binding region" description="H-T-H motif" evidence="4">
    <location>
        <begin position="100"/>
        <end position="119"/>
    </location>
</feature>
<dbReference type="AlphaFoldDB" id="A0A7I7XHW4"/>
<dbReference type="PROSITE" id="PS50977">
    <property type="entry name" value="HTH_TETR_2"/>
    <property type="match status" value="1"/>
</dbReference>
<dbReference type="Gene3D" id="1.10.357.10">
    <property type="entry name" value="Tetracycline Repressor, domain 2"/>
    <property type="match status" value="1"/>
</dbReference>
<dbReference type="GO" id="GO:0003700">
    <property type="term" value="F:DNA-binding transcription factor activity"/>
    <property type="evidence" value="ECO:0007669"/>
    <property type="project" value="TreeGrafter"/>
</dbReference>
<reference evidence="7 8" key="1">
    <citation type="journal article" date="2019" name="Emerg. Microbes Infect.">
        <title>Comprehensive subspecies identification of 175 nontuberculous mycobacteria species based on 7547 genomic profiles.</title>
        <authorList>
            <person name="Matsumoto Y."/>
            <person name="Kinjo T."/>
            <person name="Motooka D."/>
            <person name="Nabeya D."/>
            <person name="Jung N."/>
            <person name="Uechi K."/>
            <person name="Horii T."/>
            <person name="Iida T."/>
            <person name="Fujita J."/>
            <person name="Nakamura S."/>
        </authorList>
    </citation>
    <scope>NUCLEOTIDE SEQUENCE [LARGE SCALE GENOMIC DNA]</scope>
    <source>
        <strain evidence="7 8">JCM 13574</strain>
    </source>
</reference>
<dbReference type="PANTHER" id="PTHR30055:SF238">
    <property type="entry name" value="MYCOFACTOCIN BIOSYNTHESIS TRANSCRIPTIONAL REGULATOR MFTR-RELATED"/>
    <property type="match status" value="1"/>
</dbReference>
<keyword evidence="2 4" id="KW-0238">DNA-binding</keyword>
<dbReference type="InterPro" id="IPR009057">
    <property type="entry name" value="Homeodomain-like_sf"/>
</dbReference>
<protein>
    <recommendedName>
        <fullName evidence="6">HTH tetR-type domain-containing protein</fullName>
    </recommendedName>
</protein>
<dbReference type="KEGG" id="mmag:MMAD_30910"/>
<name>A0A7I7XHW4_9MYCO</name>
<feature type="domain" description="HTH tetR-type" evidence="6">
    <location>
        <begin position="77"/>
        <end position="137"/>
    </location>
</feature>
<dbReference type="PANTHER" id="PTHR30055">
    <property type="entry name" value="HTH-TYPE TRANSCRIPTIONAL REGULATOR RUTR"/>
    <property type="match status" value="1"/>
</dbReference>
<organism evidence="7 8">
    <name type="scientific">Mycolicibacterium madagascariense</name>
    <dbReference type="NCBI Taxonomy" id="212765"/>
    <lineage>
        <taxon>Bacteria</taxon>
        <taxon>Bacillati</taxon>
        <taxon>Actinomycetota</taxon>
        <taxon>Actinomycetes</taxon>
        <taxon>Mycobacteriales</taxon>
        <taxon>Mycobacteriaceae</taxon>
        <taxon>Mycolicibacterium</taxon>
    </lineage>
</organism>
<evidence type="ECO:0000256" key="5">
    <source>
        <dbReference type="SAM" id="MobiDB-lite"/>
    </source>
</evidence>
<proteinExistence type="predicted"/>
<dbReference type="InterPro" id="IPR050109">
    <property type="entry name" value="HTH-type_TetR-like_transc_reg"/>
</dbReference>
<feature type="region of interest" description="Disordered" evidence="5">
    <location>
        <begin position="1"/>
        <end position="67"/>
    </location>
</feature>
<dbReference type="InterPro" id="IPR023772">
    <property type="entry name" value="DNA-bd_HTH_TetR-type_CS"/>
</dbReference>
<evidence type="ECO:0000256" key="3">
    <source>
        <dbReference type="ARBA" id="ARBA00023163"/>
    </source>
</evidence>
<dbReference type="SUPFAM" id="SSF46689">
    <property type="entry name" value="Homeodomain-like"/>
    <property type="match status" value="1"/>
</dbReference>
<dbReference type="PROSITE" id="PS01081">
    <property type="entry name" value="HTH_TETR_1"/>
    <property type="match status" value="1"/>
</dbReference>
<dbReference type="Proteomes" id="UP000466517">
    <property type="component" value="Chromosome"/>
</dbReference>
<dbReference type="InterPro" id="IPR001647">
    <property type="entry name" value="HTH_TetR"/>
</dbReference>
<evidence type="ECO:0000256" key="4">
    <source>
        <dbReference type="PROSITE-ProRule" id="PRU00335"/>
    </source>
</evidence>
<gene>
    <name evidence="7" type="ORF">MMAD_30910</name>
</gene>
<accession>A0A7I7XHW4</accession>
<dbReference type="Pfam" id="PF00440">
    <property type="entry name" value="TetR_N"/>
    <property type="match status" value="1"/>
</dbReference>
<dbReference type="EMBL" id="AP022610">
    <property type="protein sequence ID" value="BBZ28796.1"/>
    <property type="molecule type" value="Genomic_DNA"/>
</dbReference>
<sequence>MAVSGDRGGDGRGGIRPGGNAQLGAVRDRPTRWAAPEWTRRRTVAGPPSSERPNGYHLPVVDPSGPPLASLRERKKAQTRRLLIDAAVDLCLVQGYENTTVEQISAAVEVSPRTFSRYFASKDAVFIAVVDDLAAEITDELNAQQTGCGPLEALRSAHMAVLGRVARRPLAGLTAERIMLILRVIYSSGALRQAAIEYRSPPAMAALARHMGVDVDDRRLDLAVALFSTTIVSACHDAIAGDPEATYGPDYVMERLEQALSDVARFTAELDVP</sequence>
<evidence type="ECO:0000313" key="7">
    <source>
        <dbReference type="EMBL" id="BBZ28796.1"/>
    </source>
</evidence>
<evidence type="ECO:0000256" key="1">
    <source>
        <dbReference type="ARBA" id="ARBA00023015"/>
    </source>
</evidence>
<evidence type="ECO:0000313" key="8">
    <source>
        <dbReference type="Proteomes" id="UP000466517"/>
    </source>
</evidence>
<dbReference type="GO" id="GO:0000976">
    <property type="term" value="F:transcription cis-regulatory region binding"/>
    <property type="evidence" value="ECO:0007669"/>
    <property type="project" value="TreeGrafter"/>
</dbReference>
<keyword evidence="3" id="KW-0804">Transcription</keyword>
<evidence type="ECO:0000256" key="2">
    <source>
        <dbReference type="ARBA" id="ARBA00023125"/>
    </source>
</evidence>
<evidence type="ECO:0000259" key="6">
    <source>
        <dbReference type="PROSITE" id="PS50977"/>
    </source>
</evidence>